<dbReference type="GO" id="GO:0003964">
    <property type="term" value="F:RNA-directed DNA polymerase activity"/>
    <property type="evidence" value="ECO:0007669"/>
    <property type="project" value="UniProtKB-KW"/>
</dbReference>
<dbReference type="AlphaFoldDB" id="A0A6L2NLQ7"/>
<comment type="caution">
    <text evidence="2">The sequence shown here is derived from an EMBL/GenBank/DDBJ whole genome shotgun (WGS) entry which is preliminary data.</text>
</comment>
<organism evidence="2">
    <name type="scientific">Tanacetum cinerariifolium</name>
    <name type="common">Dalmatian daisy</name>
    <name type="synonym">Chrysanthemum cinerariifolium</name>
    <dbReference type="NCBI Taxonomy" id="118510"/>
    <lineage>
        <taxon>Eukaryota</taxon>
        <taxon>Viridiplantae</taxon>
        <taxon>Streptophyta</taxon>
        <taxon>Embryophyta</taxon>
        <taxon>Tracheophyta</taxon>
        <taxon>Spermatophyta</taxon>
        <taxon>Magnoliopsida</taxon>
        <taxon>eudicotyledons</taxon>
        <taxon>Gunneridae</taxon>
        <taxon>Pentapetalae</taxon>
        <taxon>asterids</taxon>
        <taxon>campanulids</taxon>
        <taxon>Asterales</taxon>
        <taxon>Asteraceae</taxon>
        <taxon>Asteroideae</taxon>
        <taxon>Anthemideae</taxon>
        <taxon>Anthemidinae</taxon>
        <taxon>Tanacetum</taxon>
    </lineage>
</organism>
<proteinExistence type="predicted"/>
<dbReference type="InterPro" id="IPR041588">
    <property type="entry name" value="Integrase_H2C2"/>
</dbReference>
<keyword evidence="2" id="KW-0808">Transferase</keyword>
<dbReference type="PANTHER" id="PTHR45835:SF99">
    <property type="entry name" value="CHROMO DOMAIN-CONTAINING PROTEIN-RELATED"/>
    <property type="match status" value="1"/>
</dbReference>
<evidence type="ECO:0000313" key="2">
    <source>
        <dbReference type="EMBL" id="GEU86990.1"/>
    </source>
</evidence>
<dbReference type="SUPFAM" id="SSF53098">
    <property type="entry name" value="Ribonuclease H-like"/>
    <property type="match status" value="1"/>
</dbReference>
<dbReference type="GO" id="GO:0003676">
    <property type="term" value="F:nucleic acid binding"/>
    <property type="evidence" value="ECO:0007669"/>
    <property type="project" value="InterPro"/>
</dbReference>
<reference evidence="2" key="1">
    <citation type="journal article" date="2019" name="Sci. Rep.">
        <title>Draft genome of Tanacetum cinerariifolium, the natural source of mosquito coil.</title>
        <authorList>
            <person name="Yamashiro T."/>
            <person name="Shiraishi A."/>
            <person name="Satake H."/>
            <person name="Nakayama K."/>
        </authorList>
    </citation>
    <scope>NUCLEOTIDE SEQUENCE</scope>
</reference>
<dbReference type="Gene3D" id="3.30.420.10">
    <property type="entry name" value="Ribonuclease H-like superfamily/Ribonuclease H"/>
    <property type="match status" value="1"/>
</dbReference>
<dbReference type="InterPro" id="IPR012337">
    <property type="entry name" value="RNaseH-like_sf"/>
</dbReference>
<keyword evidence="2" id="KW-0548">Nucleotidyltransferase</keyword>
<evidence type="ECO:0000259" key="1">
    <source>
        <dbReference type="Pfam" id="PF17921"/>
    </source>
</evidence>
<feature type="domain" description="Integrase zinc-binding" evidence="1">
    <location>
        <begin position="1"/>
        <end position="33"/>
    </location>
</feature>
<sequence>MYQDMKKLYWWPNMKADIATYVSKCLTCAKVKDEHQRPSGLLVQPKIPEWKWDNITMDFVTKIPKSLQGYATIWLIVDRLTKSAIFTPIGETDPMDKLARIYLKEVVTRNGIPVSIISDRDLRFSIFSLCYLFCNPFSSTTMGDENPIRTLGEYSKPSLEGYMNAIELLVGNNVVLLRSDTIRLVQNGCLFHELRFEDLNQHLNDFLKLVDSLDLDGQNRERTCVRLFHFSLYDQASNWLERLPARAITTCHDERKELRNNGIKSPSKLLSPKYVFPASIKELNKNPSAPKCVHFVSSIVILSIDSDTKKEDISSTNAHEHELDNMVRRGAEVKEQGKEEDEMEIDEEVEEIFKEEEVDEDDENFNSFPTMKELSHHEVIVQVTRDKTDEEFTEIENNRELADIQATNILSQGLPRHVFNILNQTRTGKEIRDNVELLTKGSGKSLQQKKEELFDEYKRFHAIGNESIHDYFVLFHKLINDINTKFVNNLPPYWAKYVTNVKNNKDISATTYVELYTYLI</sequence>
<dbReference type="EMBL" id="BKCJ010009442">
    <property type="protein sequence ID" value="GEU86990.1"/>
    <property type="molecule type" value="Genomic_DNA"/>
</dbReference>
<protein>
    <submittedName>
        <fullName evidence="2">Reverse transcriptase domain-containing protein</fullName>
    </submittedName>
</protein>
<keyword evidence="2" id="KW-0695">RNA-directed DNA polymerase</keyword>
<accession>A0A6L2NLQ7</accession>
<dbReference type="Gene3D" id="1.10.340.70">
    <property type="match status" value="1"/>
</dbReference>
<dbReference type="InterPro" id="IPR036397">
    <property type="entry name" value="RNaseH_sf"/>
</dbReference>
<dbReference type="PANTHER" id="PTHR45835">
    <property type="entry name" value="YALI0A06105P"/>
    <property type="match status" value="1"/>
</dbReference>
<dbReference type="Pfam" id="PF17921">
    <property type="entry name" value="Integrase_H2C2"/>
    <property type="match status" value="1"/>
</dbReference>
<name>A0A6L2NLQ7_TANCI</name>
<gene>
    <name evidence="2" type="ORF">Tci_058968</name>
</gene>